<protein>
    <submittedName>
        <fullName evidence="1">Uncharacterized protein</fullName>
    </submittedName>
</protein>
<evidence type="ECO:0000313" key="2">
    <source>
        <dbReference type="Proteomes" id="UP001055811"/>
    </source>
</evidence>
<reference evidence="2" key="1">
    <citation type="journal article" date="2022" name="Mol. Ecol. Resour.">
        <title>The genomes of chicory, endive, great burdock and yacon provide insights into Asteraceae palaeo-polyploidization history and plant inulin production.</title>
        <authorList>
            <person name="Fan W."/>
            <person name="Wang S."/>
            <person name="Wang H."/>
            <person name="Wang A."/>
            <person name="Jiang F."/>
            <person name="Liu H."/>
            <person name="Zhao H."/>
            <person name="Xu D."/>
            <person name="Zhang Y."/>
        </authorList>
    </citation>
    <scope>NUCLEOTIDE SEQUENCE [LARGE SCALE GENOMIC DNA]</scope>
    <source>
        <strain evidence="2">cv. Punajuju</strain>
    </source>
</reference>
<name>A0ACB9G8P3_CICIN</name>
<dbReference type="Proteomes" id="UP001055811">
    <property type="component" value="Linkage Group LG02"/>
</dbReference>
<proteinExistence type="predicted"/>
<dbReference type="EMBL" id="CM042010">
    <property type="protein sequence ID" value="KAI3779446.1"/>
    <property type="molecule type" value="Genomic_DNA"/>
</dbReference>
<accession>A0ACB9G8P3</accession>
<keyword evidence="2" id="KW-1185">Reference proteome</keyword>
<reference evidence="1 2" key="2">
    <citation type="journal article" date="2022" name="Mol. Ecol. Resour.">
        <title>The genomes of chicory, endive, great burdock and yacon provide insights into Asteraceae paleo-polyploidization history and plant inulin production.</title>
        <authorList>
            <person name="Fan W."/>
            <person name="Wang S."/>
            <person name="Wang H."/>
            <person name="Wang A."/>
            <person name="Jiang F."/>
            <person name="Liu H."/>
            <person name="Zhao H."/>
            <person name="Xu D."/>
            <person name="Zhang Y."/>
        </authorList>
    </citation>
    <scope>NUCLEOTIDE SEQUENCE [LARGE SCALE GENOMIC DNA]</scope>
    <source>
        <strain evidence="2">cv. Punajuju</strain>
        <tissue evidence="1">Leaves</tissue>
    </source>
</reference>
<sequence>MFQQLKDSLNNEKEQEKQNSPKKIDIAYRTTTHKTTIHSVNKYKPETVAFLCCKPSAIPSAETHHHSTLNTVITAGFLPLPLPGNNLNRARRLHLSSQPNMAGERRVLTVGGKGASLSPASVFEFSIASPPQLLKTDPSAVARLCSSTSNDKDKQNSASAPSRLELSVPDFLTPEEARASILLLYKHLVGGLSSSSSAASKLLDILNNDTQTRTIELDLDPNEDINMLRSSWPVITLIGICALLDHTTSSLATVADAVAALSCEALKADTSTAFNFTDSGDGFSDKDITCVSSDLKVLLNGSKLCGNLRCDQVDNIPTVHGRLRSVSKSVHSSTRNALNSTLLVDGSVSEDLTTILSSLAHALKNLGKSSWQRANLCLKGLEKDNLFPTLVDSFNAGCPGLDKLKDSIKAAVIFELEEKYVQSLHEIYILAQAVRKILSWEATVSFISLEGIVNGKEDIINGGNVKPDKKKDKKRKVMGKGTTVLMQFIKDKLESVTSNVTDSSTLLEKVVQGFLSFLDFKDPDFESLLQKVKEVVDSNESRRLPKLPKGTRDFAKEQMAVRERAFTIIGNVFKRHGAMALDTPVFELRETLTGKYGEDSKLIYDLADQGGEICSLRYDLTVPFARYVAMKGLTSFRRYQIAKVYRRDNPSKGRYREFYQCDFDIAGDETVAADFEAVRILVELLDELNIGDYEIKLNHRKLLDGMLEICGVPSHKMRTICSSIDKLDKQSFDQIKKEMIEEKGLDAETVDKIGKYVCLKDHPLKLLSELKKEGSVFLENDSSNQALKDLERLFECLDKRCVEKVVLDLSLARGLDYYTGVIYEAISKGVTQVGSVGAGGRYDNLIGMFGTKRVAAVGVSLGIERVFTIMEDLQKAGSQVVRGSETQVLVSVLGDDVALASKLVQLCWDANVNAEFMAHKRLNKHFDHAKEFGIPWMVIVGEREINDGIVKIKNKEAKVEQEVAMNGFVDELVRLMNTN</sequence>
<evidence type="ECO:0000313" key="1">
    <source>
        <dbReference type="EMBL" id="KAI3779446.1"/>
    </source>
</evidence>
<gene>
    <name evidence="1" type="ORF">L2E82_09165</name>
</gene>
<comment type="caution">
    <text evidence="1">The sequence shown here is derived from an EMBL/GenBank/DDBJ whole genome shotgun (WGS) entry which is preliminary data.</text>
</comment>
<organism evidence="1 2">
    <name type="scientific">Cichorium intybus</name>
    <name type="common">Chicory</name>
    <dbReference type="NCBI Taxonomy" id="13427"/>
    <lineage>
        <taxon>Eukaryota</taxon>
        <taxon>Viridiplantae</taxon>
        <taxon>Streptophyta</taxon>
        <taxon>Embryophyta</taxon>
        <taxon>Tracheophyta</taxon>
        <taxon>Spermatophyta</taxon>
        <taxon>Magnoliopsida</taxon>
        <taxon>eudicotyledons</taxon>
        <taxon>Gunneridae</taxon>
        <taxon>Pentapetalae</taxon>
        <taxon>asterids</taxon>
        <taxon>campanulids</taxon>
        <taxon>Asterales</taxon>
        <taxon>Asteraceae</taxon>
        <taxon>Cichorioideae</taxon>
        <taxon>Cichorieae</taxon>
        <taxon>Cichoriinae</taxon>
        <taxon>Cichorium</taxon>
    </lineage>
</organism>